<reference evidence="3 4" key="1">
    <citation type="journal article" date="2016" name="Nat. Commun.">
        <title>Thousands of microbial genomes shed light on interconnected biogeochemical processes in an aquifer system.</title>
        <authorList>
            <person name="Anantharaman K."/>
            <person name="Brown C.T."/>
            <person name="Hug L.A."/>
            <person name="Sharon I."/>
            <person name="Castelle C.J."/>
            <person name="Probst A.J."/>
            <person name="Thomas B.C."/>
            <person name="Singh A."/>
            <person name="Wilkins M.J."/>
            <person name="Karaoz U."/>
            <person name="Brodie E.L."/>
            <person name="Williams K.H."/>
            <person name="Hubbard S.S."/>
            <person name="Banfield J.F."/>
        </authorList>
    </citation>
    <scope>NUCLEOTIDE SEQUENCE [LARGE SCALE GENOMIC DNA]</scope>
</reference>
<dbReference type="PIRSF" id="PIRSF005522">
    <property type="entry name" value="UCP005522"/>
    <property type="match status" value="1"/>
</dbReference>
<feature type="domain" description="Circularly permuted ATP-grasp type 2" evidence="2">
    <location>
        <begin position="72"/>
        <end position="450"/>
    </location>
</feature>
<accession>A0A1F6GG03</accession>
<dbReference type="PANTHER" id="PTHR34595">
    <property type="entry name" value="BLR5612 PROTEIN"/>
    <property type="match status" value="1"/>
</dbReference>
<evidence type="ECO:0000313" key="4">
    <source>
        <dbReference type="Proteomes" id="UP000178449"/>
    </source>
</evidence>
<feature type="region of interest" description="Disordered" evidence="1">
    <location>
        <begin position="459"/>
        <end position="480"/>
    </location>
</feature>
<proteinExistence type="predicted"/>
<dbReference type="Proteomes" id="UP000178449">
    <property type="component" value="Unassembled WGS sequence"/>
</dbReference>
<dbReference type="EMBL" id="MFNE01000006">
    <property type="protein sequence ID" value="OGG97040.1"/>
    <property type="molecule type" value="Genomic_DNA"/>
</dbReference>
<dbReference type="InterPro" id="IPR025841">
    <property type="entry name" value="CP_ATPgrasp_2"/>
</dbReference>
<dbReference type="AlphaFoldDB" id="A0A1F6GG03"/>
<dbReference type="Pfam" id="PF14403">
    <property type="entry name" value="CP_ATPgrasp_2"/>
    <property type="match status" value="1"/>
</dbReference>
<evidence type="ECO:0000256" key="1">
    <source>
        <dbReference type="SAM" id="MobiDB-lite"/>
    </source>
</evidence>
<comment type="caution">
    <text evidence="3">The sequence shown here is derived from an EMBL/GenBank/DDBJ whole genome shotgun (WGS) entry which is preliminary data.</text>
</comment>
<evidence type="ECO:0000313" key="3">
    <source>
        <dbReference type="EMBL" id="OGG97040.1"/>
    </source>
</evidence>
<organism evidence="3 4">
    <name type="scientific">Candidatus Lambdaproteobacteria bacterium RIFOXYD2_FULL_50_16</name>
    <dbReference type="NCBI Taxonomy" id="1817772"/>
    <lineage>
        <taxon>Bacteria</taxon>
        <taxon>Pseudomonadati</taxon>
        <taxon>Pseudomonadota</taxon>
        <taxon>Candidatus Lambdaproteobacteria</taxon>
    </lineage>
</organism>
<dbReference type="InterPro" id="IPR016450">
    <property type="entry name" value="UCP005522"/>
</dbReference>
<sequence>MIPGYFDEVFQSPNVARKVAAHLAEYLGQISPEEMEVLNAKAELSMSNQGITFTVYADERGTEKIFPLDLIPRILTHQEWAPVEKGIVQRLKALNLFLRDVYNEQEILKDQVVPAHLVVQSNQYCREMTGIKVPKGVHTHIGGVDLIRNEKGEFLVLEDNLRCPSGVSYMLNNRRILMRVLPKLFHQYKVRSVNHYPQILFDQLTGLSKRERPNIAVLTPGVYNSAYFEHAFLADQLGGELVEGQDLLTDRDVLYRKTTRGLIRVDILYTRVDEAFIDPLVFRPDSYLGVPGLMHVYRAGNLVLANAPGNGVADDKAMYAYTPEIIKYYLNEEPILPIVKTYLCARADELDYVLNNLEKLVVKPTDASGGYGLLVGSAASEQQMAEFRVKLAQNPTGYIAQPIQKLSTHPTFVEQEGQWGFHPRHIDLRPYAVCGGESIEVIPGGLTRVALRQGSLVVNSSQGGGSKDTWVLQEEEASPC</sequence>
<evidence type="ECO:0000259" key="2">
    <source>
        <dbReference type="Pfam" id="PF14403"/>
    </source>
</evidence>
<protein>
    <recommendedName>
        <fullName evidence="2">Circularly permuted ATP-grasp type 2 domain-containing protein</fullName>
    </recommendedName>
</protein>
<name>A0A1F6GG03_9PROT</name>
<gene>
    <name evidence="3" type="ORF">A2527_02990</name>
</gene>
<dbReference type="SUPFAM" id="SSF56059">
    <property type="entry name" value="Glutathione synthetase ATP-binding domain-like"/>
    <property type="match status" value="1"/>
</dbReference>
<dbReference type="STRING" id="1817772.A2527_02990"/>
<dbReference type="InterPro" id="IPR051680">
    <property type="entry name" value="ATP-dep_Glu-Cys_Ligase-2"/>
</dbReference>
<dbReference type="PANTHER" id="PTHR34595:SF7">
    <property type="entry name" value="SLL1039 PROTEIN"/>
    <property type="match status" value="1"/>
</dbReference>
<dbReference type="Gene3D" id="3.30.1490.270">
    <property type="match status" value="1"/>
</dbReference>
<dbReference type="Gene3D" id="3.40.50.11290">
    <property type="match status" value="1"/>
</dbReference>